<accession>A0A0B6XBU4</accession>
<evidence type="ECO:0000313" key="2">
    <source>
        <dbReference type="Proteomes" id="UP000032930"/>
    </source>
</evidence>
<proteinExistence type="predicted"/>
<dbReference type="Proteomes" id="UP000032930">
    <property type="component" value="Chromosome"/>
</dbReference>
<dbReference type="RefSeq" id="WP_046337350.1">
    <property type="nucleotide sequence ID" value="NZ_CAWMEF010000001.1"/>
</dbReference>
<name>A0A0B6XBU4_XENBV</name>
<evidence type="ECO:0000313" key="1">
    <source>
        <dbReference type="EMBL" id="CDM91070.1"/>
    </source>
</evidence>
<protein>
    <submittedName>
        <fullName evidence="1">Uncharacterized protein</fullName>
    </submittedName>
</protein>
<gene>
    <name evidence="1" type="ORF">XBW1_3714</name>
</gene>
<organism evidence="1 2">
    <name type="scientific">Xenorhabdus bovienii</name>
    <name type="common">Xenorhabdus nematophila subsp. bovienii</name>
    <dbReference type="NCBI Taxonomy" id="40576"/>
    <lineage>
        <taxon>Bacteria</taxon>
        <taxon>Pseudomonadati</taxon>
        <taxon>Pseudomonadota</taxon>
        <taxon>Gammaproteobacteria</taxon>
        <taxon>Enterobacterales</taxon>
        <taxon>Morganellaceae</taxon>
        <taxon>Xenorhabdus</taxon>
    </lineage>
</organism>
<dbReference type="AlphaFoldDB" id="A0A0B6XBU4"/>
<dbReference type="KEGG" id="xbv:XBW1_3714"/>
<dbReference type="EMBL" id="FO818637">
    <property type="protein sequence ID" value="CDM91070.1"/>
    <property type="molecule type" value="Genomic_DNA"/>
</dbReference>
<reference evidence="1 2" key="1">
    <citation type="submission" date="2014-02" db="EMBL/GenBank/DDBJ databases">
        <authorList>
            <person name="Genoscope - CEA"/>
        </authorList>
    </citation>
    <scope>NUCLEOTIDE SEQUENCE [LARGE SCALE GENOMIC DNA]</scope>
    <source>
        <strain evidence="1 2">CS03</strain>
    </source>
</reference>
<sequence>MTIYDYFYKNNETNKVRELYKIYKSDIKTHYELYIININPEFKLDDRLYVSNGYSCSDGKVYFVKEEFTKDIIPVFSK</sequence>